<keyword evidence="3" id="KW-1185">Reference proteome</keyword>
<organism evidence="2 3">
    <name type="scientific">Caenorhabditis nigoni</name>
    <dbReference type="NCBI Taxonomy" id="1611254"/>
    <lineage>
        <taxon>Eukaryota</taxon>
        <taxon>Metazoa</taxon>
        <taxon>Ecdysozoa</taxon>
        <taxon>Nematoda</taxon>
        <taxon>Chromadorea</taxon>
        <taxon>Rhabditida</taxon>
        <taxon>Rhabditina</taxon>
        <taxon>Rhabditomorpha</taxon>
        <taxon>Rhabditoidea</taxon>
        <taxon>Rhabditidae</taxon>
        <taxon>Peloderinae</taxon>
        <taxon>Caenorhabditis</taxon>
    </lineage>
</organism>
<keyword evidence="1" id="KW-1133">Transmembrane helix</keyword>
<evidence type="ECO:0000313" key="3">
    <source>
        <dbReference type="Proteomes" id="UP000230233"/>
    </source>
</evidence>
<dbReference type="AlphaFoldDB" id="A0A2G5UGF3"/>
<comment type="caution">
    <text evidence="2">The sequence shown here is derived from an EMBL/GenBank/DDBJ whole genome shotgun (WGS) entry which is preliminary data.</text>
</comment>
<evidence type="ECO:0008006" key="4">
    <source>
        <dbReference type="Google" id="ProtNLM"/>
    </source>
</evidence>
<sequence length="88" mass="10051">MKRRCLEPKKTLFFSFQLSCRNSENPHAYVVVPGPAVSRKREEEEAADAVVVSYRSLRLSILLSLLVSYSFCLFCRFALALFFVVVVT</sequence>
<gene>
    <name evidence="2" type="primary">Cnig_chr_III.g10575</name>
    <name evidence="2" type="ORF">B9Z55_010575</name>
</gene>
<keyword evidence="1" id="KW-0472">Membrane</keyword>
<reference evidence="3" key="1">
    <citation type="submission" date="2017-10" db="EMBL/GenBank/DDBJ databases">
        <title>Rapid genome shrinkage in a self-fertile nematode reveals novel sperm competition proteins.</title>
        <authorList>
            <person name="Yin D."/>
            <person name="Schwarz E.M."/>
            <person name="Thomas C.G."/>
            <person name="Felde R.L."/>
            <person name="Korf I.F."/>
            <person name="Cutter A.D."/>
            <person name="Schartner C.M."/>
            <person name="Ralston E.J."/>
            <person name="Meyer B.J."/>
            <person name="Haag E.S."/>
        </authorList>
    </citation>
    <scope>NUCLEOTIDE SEQUENCE [LARGE SCALE GENOMIC DNA]</scope>
    <source>
        <strain evidence="3">JU1422</strain>
    </source>
</reference>
<proteinExistence type="predicted"/>
<evidence type="ECO:0000256" key="1">
    <source>
        <dbReference type="SAM" id="Phobius"/>
    </source>
</evidence>
<keyword evidence="1" id="KW-0812">Transmembrane</keyword>
<protein>
    <recommendedName>
        <fullName evidence="4">Transmembrane protein</fullName>
    </recommendedName>
</protein>
<dbReference type="EMBL" id="PDUG01000003">
    <property type="protein sequence ID" value="PIC38618.1"/>
    <property type="molecule type" value="Genomic_DNA"/>
</dbReference>
<evidence type="ECO:0000313" key="2">
    <source>
        <dbReference type="EMBL" id="PIC38618.1"/>
    </source>
</evidence>
<feature type="transmembrane region" description="Helical" evidence="1">
    <location>
        <begin position="61"/>
        <end position="87"/>
    </location>
</feature>
<dbReference type="Proteomes" id="UP000230233">
    <property type="component" value="Chromosome III"/>
</dbReference>
<accession>A0A2G5UGF3</accession>
<name>A0A2G5UGF3_9PELO</name>